<dbReference type="Proteomes" id="UP001150062">
    <property type="component" value="Unassembled WGS sequence"/>
</dbReference>
<reference evidence="2" key="1">
    <citation type="submission" date="2022-08" db="EMBL/GenBank/DDBJ databases">
        <title>Novel sulfate-reducing endosymbionts in the free-living metamonad Anaeramoeba.</title>
        <authorList>
            <person name="Jerlstrom-Hultqvist J."/>
            <person name="Cepicka I."/>
            <person name="Gallot-Lavallee L."/>
            <person name="Salas-Leiva D."/>
            <person name="Curtis B.A."/>
            <person name="Zahonova K."/>
            <person name="Pipaliya S."/>
            <person name="Dacks J."/>
            <person name="Roger A.J."/>
        </authorList>
    </citation>
    <scope>NUCLEOTIDE SEQUENCE</scope>
    <source>
        <strain evidence="2">Schooner1</strain>
    </source>
</reference>
<sequence length="485" mass="56713">MESNFIELTDTRSVYNNNYFCVLHKYCLKENKQLDVYFTITGDMSLGGLQDPEQSKLFIKRKNDTIKELSCLGRKYEECNFKSKIKGRLTFDTSEISSECDAYFEFGMSGYTKAFLLTLNANEPQSNYFITKYELENVFSTYNSDYRCQIFDVELYRYHIKLHFEVKGNRSLGDLQEPRYSRLENTNTEEYYPMASVIYDHYQISSKISGFLIYRTGKLKEGGKLEFIFGEGGYGKAVVLEKFEKIWDLENSLVEDFSNLYQMEMEKDLQLKSADSKFLSVHKVLLSARIGDHADMLKEIASSFPFDVLETFIKWVYSGKIDSEHKSKIEDLIQEIGISTQFFAKKSGYHALVKDLEALYKDETSKDFLINLKENVDQEEEEEEEEENTEEIVPLKIHKIVLLARSNLFRKMFQTVKEKSASVNDLGPFSIENREALFQFFYTDRLDLTADIIIEDLKVDLTQAMDYYQLNPNSKLKFLIKNLKY</sequence>
<organism evidence="2 3">
    <name type="scientific">Anaeramoeba flamelloides</name>
    <dbReference type="NCBI Taxonomy" id="1746091"/>
    <lineage>
        <taxon>Eukaryota</taxon>
        <taxon>Metamonada</taxon>
        <taxon>Anaeramoebidae</taxon>
        <taxon>Anaeramoeba</taxon>
    </lineage>
</organism>
<dbReference type="PROSITE" id="PS50097">
    <property type="entry name" value="BTB"/>
    <property type="match status" value="1"/>
</dbReference>
<evidence type="ECO:0000313" key="3">
    <source>
        <dbReference type="Proteomes" id="UP001150062"/>
    </source>
</evidence>
<protein>
    <submittedName>
        <fullName evidence="2">Btb/poz domain-containing protein</fullName>
    </submittedName>
</protein>
<dbReference type="EMBL" id="JAOAOG010000269">
    <property type="protein sequence ID" value="KAJ6234543.1"/>
    <property type="molecule type" value="Genomic_DNA"/>
</dbReference>
<dbReference type="Gene3D" id="3.30.710.10">
    <property type="entry name" value="Potassium Channel Kv1.1, Chain A"/>
    <property type="match status" value="1"/>
</dbReference>
<feature type="domain" description="BTB" evidence="1">
    <location>
        <begin position="395"/>
        <end position="450"/>
    </location>
</feature>
<keyword evidence="3" id="KW-1185">Reference proteome</keyword>
<evidence type="ECO:0000313" key="2">
    <source>
        <dbReference type="EMBL" id="KAJ6234543.1"/>
    </source>
</evidence>
<proteinExistence type="predicted"/>
<accession>A0ABQ8XRZ6</accession>
<name>A0ABQ8XRZ6_9EUKA</name>
<dbReference type="InterPro" id="IPR000210">
    <property type="entry name" value="BTB/POZ_dom"/>
</dbReference>
<evidence type="ECO:0000259" key="1">
    <source>
        <dbReference type="PROSITE" id="PS50097"/>
    </source>
</evidence>
<dbReference type="SUPFAM" id="SSF54695">
    <property type="entry name" value="POZ domain"/>
    <property type="match status" value="1"/>
</dbReference>
<comment type="caution">
    <text evidence="2">The sequence shown here is derived from an EMBL/GenBank/DDBJ whole genome shotgun (WGS) entry which is preliminary data.</text>
</comment>
<dbReference type="Pfam" id="PF00651">
    <property type="entry name" value="BTB"/>
    <property type="match status" value="1"/>
</dbReference>
<dbReference type="InterPro" id="IPR011333">
    <property type="entry name" value="SKP1/BTB/POZ_sf"/>
</dbReference>
<gene>
    <name evidence="2" type="ORF">M0813_29133</name>
</gene>